<accession>A0A8T3W0I6</accession>
<dbReference type="InterPro" id="IPR036812">
    <property type="entry name" value="NAD(P)_OxRdtase_dom_sf"/>
</dbReference>
<dbReference type="EMBL" id="SUTG01000097">
    <property type="protein sequence ID" value="MBE6513479.1"/>
    <property type="molecule type" value="Genomic_DNA"/>
</dbReference>
<dbReference type="Gene3D" id="1.10.1060.10">
    <property type="entry name" value="Alpha-helical ferredoxin"/>
    <property type="match status" value="1"/>
</dbReference>
<dbReference type="InterPro" id="IPR017900">
    <property type="entry name" value="4Fe4S_Fe_S_CS"/>
</dbReference>
<sequence length="387" mass="45839">MMKRLIAEYNEVLKMQKDLKRFGFGFMRLPYKKDNPSVIDFDEVNKMVDRYIESGGNYFDTGYSYLGGKSETSLRECVIKRYPRDRILIADKMPVYEMSKDDDPYEIFQTQLERCGVDYFDYYLVHDPENKYYEGICKDLDIFNILNEFKLEGKIRKLGMSLHDTPEVLDKILTEHPEIEFVQLQINYDDWNSIRVQARANYEICLKHEKPVFIMEPIQGGKLANVNENVMKVFNQYDERSPAQWALSFVFNLDNVDMILSGMHSLKDVEENTRFVKEFNKLNVEEMHIINKARDIMQNNTGIDCRYCNYCKEKCTQKIPISTYFQLYNQNKQSLKIDENTFKVYDNLVNEHPKASDCVKCGKCEEVCPQHIKIRKELEKIALLFEY</sequence>
<gene>
    <name evidence="2" type="ORF">E7Z75_10135</name>
</gene>
<dbReference type="PANTHER" id="PTHR43312">
    <property type="entry name" value="D-THREO-ALDOSE 1-DEHYDROGENASE"/>
    <property type="match status" value="1"/>
</dbReference>
<proteinExistence type="predicted"/>
<protein>
    <submittedName>
        <fullName evidence="2">Fe-S oxidoreductase</fullName>
    </submittedName>
</protein>
<reference evidence="2" key="1">
    <citation type="submission" date="2019-04" db="EMBL/GenBank/DDBJ databases">
        <title>Evolution of Biomass-Degrading Anaerobic Consortia Revealed by Metagenomics.</title>
        <authorList>
            <person name="Peng X."/>
        </authorList>
    </citation>
    <scope>NUCLEOTIDE SEQUENCE</scope>
    <source>
        <strain evidence="2">SIG14</strain>
    </source>
</reference>
<dbReference type="Proteomes" id="UP000732619">
    <property type="component" value="Unassembled WGS sequence"/>
</dbReference>
<dbReference type="CDD" id="cd19096">
    <property type="entry name" value="AKR_Fe-S_oxidoreductase"/>
    <property type="match status" value="1"/>
</dbReference>
<dbReference type="Pfam" id="PF00248">
    <property type="entry name" value="Aldo_ket_red"/>
    <property type="match status" value="1"/>
</dbReference>
<dbReference type="AlphaFoldDB" id="A0A8T3W0I6"/>
<name>A0A8T3W0I6_METOL</name>
<dbReference type="SUPFAM" id="SSF51430">
    <property type="entry name" value="NAD(P)-linked oxidoreductase"/>
    <property type="match status" value="1"/>
</dbReference>
<dbReference type="GO" id="GO:0016491">
    <property type="term" value="F:oxidoreductase activity"/>
    <property type="evidence" value="ECO:0007669"/>
    <property type="project" value="UniProtKB-ARBA"/>
</dbReference>
<dbReference type="PANTHER" id="PTHR43312:SF2">
    <property type="entry name" value="OXIDOREDUCTASE"/>
    <property type="match status" value="1"/>
</dbReference>
<dbReference type="InterPro" id="IPR017896">
    <property type="entry name" value="4Fe4S_Fe-S-bd"/>
</dbReference>
<dbReference type="PROSITE" id="PS51379">
    <property type="entry name" value="4FE4S_FER_2"/>
    <property type="match status" value="1"/>
</dbReference>
<feature type="domain" description="4Fe-4S ferredoxin-type" evidence="1">
    <location>
        <begin position="349"/>
        <end position="377"/>
    </location>
</feature>
<dbReference type="PROSITE" id="PS00198">
    <property type="entry name" value="4FE4S_FER_1"/>
    <property type="match status" value="1"/>
</dbReference>
<organism evidence="2 3">
    <name type="scientific">Methanobrevibacter olleyae</name>
    <dbReference type="NCBI Taxonomy" id="294671"/>
    <lineage>
        <taxon>Archaea</taxon>
        <taxon>Methanobacteriati</taxon>
        <taxon>Methanobacteriota</taxon>
        <taxon>Methanomada group</taxon>
        <taxon>Methanobacteria</taxon>
        <taxon>Methanobacteriales</taxon>
        <taxon>Methanobacteriaceae</taxon>
        <taxon>Methanobrevibacter</taxon>
    </lineage>
</organism>
<evidence type="ECO:0000313" key="2">
    <source>
        <dbReference type="EMBL" id="MBE6513479.1"/>
    </source>
</evidence>
<dbReference type="Pfam" id="PF13187">
    <property type="entry name" value="Fer4_9"/>
    <property type="match status" value="1"/>
</dbReference>
<dbReference type="Gene3D" id="3.20.20.100">
    <property type="entry name" value="NADP-dependent oxidoreductase domain"/>
    <property type="match status" value="1"/>
</dbReference>
<dbReference type="InterPro" id="IPR009051">
    <property type="entry name" value="Helical_ferredxn"/>
</dbReference>
<dbReference type="InterPro" id="IPR023210">
    <property type="entry name" value="NADP_OxRdtase_dom"/>
</dbReference>
<dbReference type="InterPro" id="IPR053135">
    <property type="entry name" value="AKR2_Oxidoreductase"/>
</dbReference>
<comment type="caution">
    <text evidence="2">The sequence shown here is derived from an EMBL/GenBank/DDBJ whole genome shotgun (WGS) entry which is preliminary data.</text>
</comment>
<dbReference type="SUPFAM" id="SSF46548">
    <property type="entry name" value="alpha-helical ferredoxin"/>
    <property type="match status" value="1"/>
</dbReference>
<dbReference type="GO" id="GO:0051536">
    <property type="term" value="F:iron-sulfur cluster binding"/>
    <property type="evidence" value="ECO:0007669"/>
    <property type="project" value="InterPro"/>
</dbReference>
<evidence type="ECO:0000313" key="3">
    <source>
        <dbReference type="Proteomes" id="UP000732619"/>
    </source>
</evidence>
<evidence type="ECO:0000259" key="1">
    <source>
        <dbReference type="PROSITE" id="PS51379"/>
    </source>
</evidence>